<dbReference type="UniPathway" id="UPA00142">
    <property type="reaction ID" value="UER00210"/>
</dbReference>
<dbReference type="EMBL" id="CP031769">
    <property type="protein sequence ID" value="AXR07515.1"/>
    <property type="molecule type" value="Genomic_DNA"/>
</dbReference>
<dbReference type="EC" id="6.3.2.3" evidence="10"/>
<feature type="domain" description="ATP-grasp" evidence="11">
    <location>
        <begin position="126"/>
        <end position="311"/>
    </location>
</feature>
<proteinExistence type="inferred from homology"/>
<dbReference type="InterPro" id="IPR004215">
    <property type="entry name" value="GSHS_N"/>
</dbReference>
<dbReference type="Pfam" id="PF02955">
    <property type="entry name" value="GSH-S_ATP"/>
    <property type="match status" value="1"/>
</dbReference>
<evidence type="ECO:0000256" key="10">
    <source>
        <dbReference type="HAMAP-Rule" id="MF_00162"/>
    </source>
</evidence>
<organism evidence="12 13">
    <name type="scientific">Salinimonas sediminis</name>
    <dbReference type="NCBI Taxonomy" id="2303538"/>
    <lineage>
        <taxon>Bacteria</taxon>
        <taxon>Pseudomonadati</taxon>
        <taxon>Pseudomonadota</taxon>
        <taxon>Gammaproteobacteria</taxon>
        <taxon>Alteromonadales</taxon>
        <taxon>Alteromonadaceae</taxon>
        <taxon>Alteromonas/Salinimonas group</taxon>
        <taxon>Salinimonas</taxon>
    </lineage>
</organism>
<keyword evidence="5" id="KW-0479">Metal-binding</keyword>
<keyword evidence="13" id="KW-1185">Reference proteome</keyword>
<keyword evidence="8" id="KW-0460">Magnesium</keyword>
<dbReference type="NCBIfam" id="TIGR01380">
    <property type="entry name" value="glut_syn"/>
    <property type="match status" value="1"/>
</dbReference>
<protein>
    <recommendedName>
        <fullName evidence="10">Glutathione synthetase</fullName>
        <ecNumber evidence="10">6.3.2.3</ecNumber>
    </recommendedName>
    <alternativeName>
        <fullName evidence="10">GSH synthetase</fullName>
        <shortName evidence="10">GSH-S</shortName>
        <shortName evidence="10">GSHase</shortName>
    </alternativeName>
    <alternativeName>
        <fullName evidence="10">Glutathione synthase</fullName>
    </alternativeName>
</protein>
<keyword evidence="7 10" id="KW-0067">ATP-binding</keyword>
<dbReference type="Gene3D" id="3.30.470.20">
    <property type="entry name" value="ATP-grasp fold, B domain"/>
    <property type="match status" value="1"/>
</dbReference>
<dbReference type="PANTHER" id="PTHR21621:SF4">
    <property type="entry name" value="GLUTATHIONE SYNTHETASE"/>
    <property type="match status" value="1"/>
</dbReference>
<sequence>MTYTVGVVMDPIANIKPYKDTSFAMMLEAQRRGTRVLYFEPGDLYLDNGKPMGLARPVTVRDQNEDFYTLGDTQIIPLGDIDVILMRKDPPFDSEFLYATQILTLAERDGALVVNNPQGLRDYNEKLFTAWFSELIPDTMVTSNADRVRAFHARHQDIICKPLDGMGGASIFRIKEDGNNLGVVIETLTAHGKRHMMVQKYLPEIVDGDKRILIIDGEVVPYALARLPGKGETRGNLAAGGTGRPQPLSESDLALAQHIAPTLKAHGLLFVGLDVIGNKITEINVTSPTCVREIEASFDINITGMLFDAIERRLQATDRVSV</sequence>
<dbReference type="FunFam" id="3.40.50.20:FF:000009">
    <property type="entry name" value="Glutathione synthetase"/>
    <property type="match status" value="1"/>
</dbReference>
<dbReference type="InterPro" id="IPR013815">
    <property type="entry name" value="ATP_grasp_subdomain_1"/>
</dbReference>
<dbReference type="Gene3D" id="3.30.1490.20">
    <property type="entry name" value="ATP-grasp fold, A domain"/>
    <property type="match status" value="1"/>
</dbReference>
<dbReference type="InterPro" id="IPR004218">
    <property type="entry name" value="GSHS_ATP-bd"/>
</dbReference>
<comment type="similarity">
    <text evidence="10">Belongs to the prokaryotic GSH synthase family.</text>
</comment>
<comment type="cofactor">
    <cofactor evidence="1">
        <name>Mn(2+)</name>
        <dbReference type="ChEBI" id="CHEBI:29035"/>
    </cofactor>
</comment>
<comment type="catalytic activity">
    <reaction evidence="10">
        <text>gamma-L-glutamyl-L-cysteine + glycine + ATP = glutathione + ADP + phosphate + H(+)</text>
        <dbReference type="Rhea" id="RHEA:13557"/>
        <dbReference type="ChEBI" id="CHEBI:15378"/>
        <dbReference type="ChEBI" id="CHEBI:30616"/>
        <dbReference type="ChEBI" id="CHEBI:43474"/>
        <dbReference type="ChEBI" id="CHEBI:57305"/>
        <dbReference type="ChEBI" id="CHEBI:57925"/>
        <dbReference type="ChEBI" id="CHEBI:58173"/>
        <dbReference type="ChEBI" id="CHEBI:456216"/>
        <dbReference type="EC" id="6.3.2.3"/>
    </reaction>
</comment>
<evidence type="ECO:0000256" key="5">
    <source>
        <dbReference type="ARBA" id="ARBA00022723"/>
    </source>
</evidence>
<keyword evidence="9" id="KW-0464">Manganese</keyword>
<dbReference type="GO" id="GO:0005737">
    <property type="term" value="C:cytoplasm"/>
    <property type="evidence" value="ECO:0007669"/>
    <property type="project" value="TreeGrafter"/>
</dbReference>
<evidence type="ECO:0000256" key="4">
    <source>
        <dbReference type="ARBA" id="ARBA00022684"/>
    </source>
</evidence>
<accession>A0A346NPQ8</accession>
<dbReference type="OrthoDB" id="9785415at2"/>
<comment type="cofactor">
    <cofactor evidence="2">
        <name>Mg(2+)</name>
        <dbReference type="ChEBI" id="CHEBI:18420"/>
    </cofactor>
</comment>
<dbReference type="FunFam" id="3.30.1490.20:FF:000009">
    <property type="entry name" value="Glutathione synthetase"/>
    <property type="match status" value="1"/>
</dbReference>
<evidence type="ECO:0000256" key="9">
    <source>
        <dbReference type="ARBA" id="ARBA00023211"/>
    </source>
</evidence>
<evidence type="ECO:0000259" key="11">
    <source>
        <dbReference type="PROSITE" id="PS50975"/>
    </source>
</evidence>
<dbReference type="SUPFAM" id="SSF56059">
    <property type="entry name" value="Glutathione synthetase ATP-binding domain-like"/>
    <property type="match status" value="1"/>
</dbReference>
<dbReference type="InterPro" id="IPR011761">
    <property type="entry name" value="ATP-grasp"/>
</dbReference>
<keyword evidence="6 10" id="KW-0547">Nucleotide-binding</keyword>
<evidence type="ECO:0000256" key="6">
    <source>
        <dbReference type="ARBA" id="ARBA00022741"/>
    </source>
</evidence>
<dbReference type="InterPro" id="IPR016185">
    <property type="entry name" value="PreATP-grasp_dom_sf"/>
</dbReference>
<keyword evidence="3 10" id="KW-0436">Ligase</keyword>
<dbReference type="GO" id="GO:0005524">
    <property type="term" value="F:ATP binding"/>
    <property type="evidence" value="ECO:0007669"/>
    <property type="project" value="UniProtKB-UniRule"/>
</dbReference>
<evidence type="ECO:0000256" key="2">
    <source>
        <dbReference type="ARBA" id="ARBA00001946"/>
    </source>
</evidence>
<comment type="pathway">
    <text evidence="10">Sulfur metabolism; glutathione biosynthesis; glutathione from L-cysteine and L-glutamate: step 2/2.</text>
</comment>
<evidence type="ECO:0000256" key="7">
    <source>
        <dbReference type="ARBA" id="ARBA00022840"/>
    </source>
</evidence>
<dbReference type="RefSeq" id="WP_117317661.1">
    <property type="nucleotide sequence ID" value="NZ_CP031769.1"/>
</dbReference>
<dbReference type="PANTHER" id="PTHR21621">
    <property type="entry name" value="RIBOSOMAL PROTEIN S6 MODIFICATION PROTEIN"/>
    <property type="match status" value="1"/>
</dbReference>
<dbReference type="NCBIfam" id="NF003573">
    <property type="entry name" value="PRK05246.1"/>
    <property type="match status" value="1"/>
</dbReference>
<evidence type="ECO:0000256" key="3">
    <source>
        <dbReference type="ARBA" id="ARBA00022598"/>
    </source>
</evidence>
<reference evidence="12 13" key="1">
    <citation type="submission" date="2018-08" db="EMBL/GenBank/DDBJ databases">
        <title>Salinimonas sediminis sp. nov., a piezophilic bacterium isolated from a deep-sea sediment sample from the New Britain Trench.</title>
        <authorList>
            <person name="Cao J."/>
        </authorList>
    </citation>
    <scope>NUCLEOTIDE SEQUENCE [LARGE SCALE GENOMIC DNA]</scope>
    <source>
        <strain evidence="12 13">N102</strain>
    </source>
</reference>
<dbReference type="Proteomes" id="UP000262073">
    <property type="component" value="Chromosome"/>
</dbReference>
<dbReference type="InterPro" id="IPR006284">
    <property type="entry name" value="Glut_synth_pro"/>
</dbReference>
<evidence type="ECO:0000313" key="12">
    <source>
        <dbReference type="EMBL" id="AXR07515.1"/>
    </source>
</evidence>
<dbReference type="Gene3D" id="3.40.50.20">
    <property type="match status" value="1"/>
</dbReference>
<evidence type="ECO:0000256" key="8">
    <source>
        <dbReference type="ARBA" id="ARBA00022842"/>
    </source>
</evidence>
<evidence type="ECO:0000313" key="13">
    <source>
        <dbReference type="Proteomes" id="UP000262073"/>
    </source>
</evidence>
<dbReference type="KEGG" id="salm:D0Y50_14820"/>
<dbReference type="GO" id="GO:0046872">
    <property type="term" value="F:metal ion binding"/>
    <property type="evidence" value="ECO:0007669"/>
    <property type="project" value="UniProtKB-KW"/>
</dbReference>
<evidence type="ECO:0000256" key="1">
    <source>
        <dbReference type="ARBA" id="ARBA00001936"/>
    </source>
</evidence>
<gene>
    <name evidence="10" type="primary">gshB</name>
    <name evidence="12" type="ORF">D0Y50_14820</name>
</gene>
<dbReference type="Pfam" id="PF02951">
    <property type="entry name" value="GSH-S_N"/>
    <property type="match status" value="1"/>
</dbReference>
<dbReference type="GO" id="GO:0004363">
    <property type="term" value="F:glutathione synthase activity"/>
    <property type="evidence" value="ECO:0007669"/>
    <property type="project" value="UniProtKB-UniRule"/>
</dbReference>
<dbReference type="HAMAP" id="MF_00162">
    <property type="entry name" value="GSH_S"/>
    <property type="match status" value="1"/>
</dbReference>
<name>A0A346NPQ8_9ALTE</name>
<dbReference type="AlphaFoldDB" id="A0A346NPQ8"/>
<dbReference type="SUPFAM" id="SSF52440">
    <property type="entry name" value="PreATP-grasp domain"/>
    <property type="match status" value="1"/>
</dbReference>
<keyword evidence="4 10" id="KW-0317">Glutathione biosynthesis</keyword>
<dbReference type="PROSITE" id="PS50975">
    <property type="entry name" value="ATP_GRASP"/>
    <property type="match status" value="1"/>
</dbReference>